<accession>A0A0A9WEN3</accession>
<proteinExistence type="predicted"/>
<organism evidence="1">
    <name type="scientific">Lygus hesperus</name>
    <name type="common">Western plant bug</name>
    <dbReference type="NCBI Taxonomy" id="30085"/>
    <lineage>
        <taxon>Eukaryota</taxon>
        <taxon>Metazoa</taxon>
        <taxon>Ecdysozoa</taxon>
        <taxon>Arthropoda</taxon>
        <taxon>Hexapoda</taxon>
        <taxon>Insecta</taxon>
        <taxon>Pterygota</taxon>
        <taxon>Neoptera</taxon>
        <taxon>Paraneoptera</taxon>
        <taxon>Hemiptera</taxon>
        <taxon>Heteroptera</taxon>
        <taxon>Panheteroptera</taxon>
        <taxon>Cimicomorpha</taxon>
        <taxon>Miridae</taxon>
        <taxon>Mirini</taxon>
        <taxon>Lygus</taxon>
    </lineage>
</organism>
<reference evidence="1" key="2">
    <citation type="submission" date="2014-07" db="EMBL/GenBank/DDBJ databases">
        <authorList>
            <person name="Hull J."/>
        </authorList>
    </citation>
    <scope>NUCLEOTIDE SEQUENCE</scope>
</reference>
<reference evidence="1" key="1">
    <citation type="journal article" date="2014" name="PLoS ONE">
        <title>Transcriptome-Based Identification of ABC Transporters in the Western Tarnished Plant Bug Lygus hesperus.</title>
        <authorList>
            <person name="Hull J.J."/>
            <person name="Chaney K."/>
            <person name="Geib S.M."/>
            <person name="Fabrick J.A."/>
            <person name="Brent C.S."/>
            <person name="Walsh D."/>
            <person name="Lavine L.C."/>
        </authorList>
    </citation>
    <scope>NUCLEOTIDE SEQUENCE</scope>
</reference>
<evidence type="ECO:0000313" key="2">
    <source>
        <dbReference type="EMBL" id="JAQ14843.1"/>
    </source>
</evidence>
<evidence type="ECO:0000313" key="1">
    <source>
        <dbReference type="EMBL" id="JAG03325.1"/>
    </source>
</evidence>
<reference evidence="2" key="3">
    <citation type="journal article" date="2016" name="Gigascience">
        <title>De novo construction of an expanded transcriptome assembly for the western tarnished plant bug, Lygus hesperus.</title>
        <authorList>
            <person name="Tassone E.E."/>
            <person name="Geib S.M."/>
            <person name="Hall B."/>
            <person name="Fabrick J.A."/>
            <person name="Brent C.S."/>
            <person name="Hull J.J."/>
        </authorList>
    </citation>
    <scope>NUCLEOTIDE SEQUENCE</scope>
</reference>
<sequence>MKALRKVKQSLLMRSTFVRPSTSSSPKQTIMTTDAMAASDKHYGTVDGMTASVLNANPPIDSADNSAADDDSIIDDDDECILDEKVNNNVHRTLARDALTQLSTLEAAIYGAVKQQLNQRGEHDMASSLTDPLSYFRCLLGTSTVESNKVCQLPRSTSYLIPVQDVQGVGTLYTPASPVTSTSLTPAGIMSSTYAPSCNSL</sequence>
<gene>
    <name evidence="1" type="primary">atpA_13</name>
    <name evidence="1" type="ORF">CM83_14729</name>
    <name evidence="2" type="ORF">g.8123</name>
</gene>
<dbReference type="EMBL" id="GBHO01040279">
    <property type="protein sequence ID" value="JAG03325.1"/>
    <property type="molecule type" value="Transcribed_RNA"/>
</dbReference>
<name>A0A0A9WEN3_LYGHE</name>
<protein>
    <submittedName>
        <fullName evidence="1">V-type ATP synthase alpha chain</fullName>
    </submittedName>
</protein>
<dbReference type="EMBL" id="GDHC01003786">
    <property type="protein sequence ID" value="JAQ14843.1"/>
    <property type="molecule type" value="Transcribed_RNA"/>
</dbReference>
<dbReference type="AlphaFoldDB" id="A0A0A9WEN3"/>